<keyword evidence="3" id="KW-0804">Transcription</keyword>
<organism evidence="5 6">
    <name type="scientific">Pelagirhabdus alkalitolerans</name>
    <dbReference type="NCBI Taxonomy" id="1612202"/>
    <lineage>
        <taxon>Bacteria</taxon>
        <taxon>Bacillati</taxon>
        <taxon>Bacillota</taxon>
        <taxon>Bacilli</taxon>
        <taxon>Bacillales</taxon>
        <taxon>Bacillaceae</taxon>
        <taxon>Pelagirhabdus</taxon>
    </lineage>
</organism>
<keyword evidence="6" id="KW-1185">Reference proteome</keyword>
<gene>
    <name evidence="5" type="ORF">SAMN05421734_101313</name>
</gene>
<evidence type="ECO:0000256" key="1">
    <source>
        <dbReference type="ARBA" id="ARBA00023015"/>
    </source>
</evidence>
<dbReference type="InterPro" id="IPR046335">
    <property type="entry name" value="LacI/GalR-like_sensor"/>
</dbReference>
<dbReference type="SMART" id="SM00354">
    <property type="entry name" value="HTH_LACI"/>
    <property type="match status" value="1"/>
</dbReference>
<dbReference type="AlphaFoldDB" id="A0A1G6GND6"/>
<evidence type="ECO:0000256" key="2">
    <source>
        <dbReference type="ARBA" id="ARBA00023125"/>
    </source>
</evidence>
<name>A0A1G6GND6_9BACI</name>
<dbReference type="PROSITE" id="PS00356">
    <property type="entry name" value="HTH_LACI_1"/>
    <property type="match status" value="1"/>
</dbReference>
<keyword evidence="2" id="KW-0238">DNA-binding</keyword>
<sequence>MKVTINDIARMSHVSKSTVSRFLNGGSVSKTTADKIRRVITETGYESNLFASSLKRKKTRMIGVVFKGIQSVSVGKMLEVINEQLREADYYPLITIESLSNSLEQEIEDLLTLNRQGVDGIILGTDNITEKHREVIKGMDIPVILVGQESQDIPYRKIDNVRAGHLVGEYIDKMGHENIAYLGPSEEDREVGFHRKKGVMDYFDQKNKSVSILNYKTGYTFEAGYEQGRKVLAEAATVAVCATDRIAMGLIQYLKEQDYLIPEDLSIIGFGNYDFSSVISPGLTTVSFDYKRLSELVVQDMIQLINDEALGNVDDVEMKLVERESVRNNN</sequence>
<evidence type="ECO:0000259" key="4">
    <source>
        <dbReference type="PROSITE" id="PS50932"/>
    </source>
</evidence>
<dbReference type="CDD" id="cd01392">
    <property type="entry name" value="HTH_LacI"/>
    <property type="match status" value="1"/>
</dbReference>
<protein>
    <submittedName>
        <fullName evidence="5">Transcriptional regulator, LacI family</fullName>
    </submittedName>
</protein>
<feature type="domain" description="HTH lacI-type" evidence="4">
    <location>
        <begin position="3"/>
        <end position="56"/>
    </location>
</feature>
<dbReference type="InterPro" id="IPR000843">
    <property type="entry name" value="HTH_LacI"/>
</dbReference>
<dbReference type="Gene3D" id="1.10.260.40">
    <property type="entry name" value="lambda repressor-like DNA-binding domains"/>
    <property type="match status" value="1"/>
</dbReference>
<dbReference type="PANTHER" id="PTHR30146">
    <property type="entry name" value="LACI-RELATED TRANSCRIPTIONAL REPRESSOR"/>
    <property type="match status" value="1"/>
</dbReference>
<reference evidence="6" key="1">
    <citation type="submission" date="2016-09" db="EMBL/GenBank/DDBJ databases">
        <authorList>
            <person name="Varghese N."/>
            <person name="Submissions S."/>
        </authorList>
    </citation>
    <scope>NUCLEOTIDE SEQUENCE [LARGE SCALE GENOMIC DNA]</scope>
    <source>
        <strain evidence="6">S5</strain>
    </source>
</reference>
<evidence type="ECO:0000313" key="5">
    <source>
        <dbReference type="EMBL" id="SDB83469.1"/>
    </source>
</evidence>
<dbReference type="Pfam" id="PF13377">
    <property type="entry name" value="Peripla_BP_3"/>
    <property type="match status" value="1"/>
</dbReference>
<proteinExistence type="predicted"/>
<dbReference type="CDD" id="cd01542">
    <property type="entry name" value="PBP1_TreR-like"/>
    <property type="match status" value="1"/>
</dbReference>
<dbReference type="Proteomes" id="UP000242949">
    <property type="component" value="Unassembled WGS sequence"/>
</dbReference>
<dbReference type="STRING" id="1612202.SAMN05421734_101313"/>
<dbReference type="SUPFAM" id="SSF53822">
    <property type="entry name" value="Periplasmic binding protein-like I"/>
    <property type="match status" value="1"/>
</dbReference>
<dbReference type="PANTHER" id="PTHR30146:SF154">
    <property type="entry name" value="TRANSCRIPTION REGULATOR, MEMBER OF GALR FAMILY"/>
    <property type="match status" value="1"/>
</dbReference>
<dbReference type="InterPro" id="IPR028082">
    <property type="entry name" value="Peripla_BP_I"/>
</dbReference>
<evidence type="ECO:0000256" key="3">
    <source>
        <dbReference type="ARBA" id="ARBA00023163"/>
    </source>
</evidence>
<dbReference type="Pfam" id="PF00356">
    <property type="entry name" value="LacI"/>
    <property type="match status" value="1"/>
</dbReference>
<dbReference type="GO" id="GO:0003700">
    <property type="term" value="F:DNA-binding transcription factor activity"/>
    <property type="evidence" value="ECO:0007669"/>
    <property type="project" value="TreeGrafter"/>
</dbReference>
<evidence type="ECO:0000313" key="6">
    <source>
        <dbReference type="Proteomes" id="UP000242949"/>
    </source>
</evidence>
<dbReference type="SUPFAM" id="SSF47413">
    <property type="entry name" value="lambda repressor-like DNA-binding domains"/>
    <property type="match status" value="1"/>
</dbReference>
<keyword evidence="1" id="KW-0805">Transcription regulation</keyword>
<dbReference type="GO" id="GO:0000976">
    <property type="term" value="F:transcription cis-regulatory region binding"/>
    <property type="evidence" value="ECO:0007669"/>
    <property type="project" value="TreeGrafter"/>
</dbReference>
<dbReference type="EMBL" id="FMYI01000001">
    <property type="protein sequence ID" value="SDB83469.1"/>
    <property type="molecule type" value="Genomic_DNA"/>
</dbReference>
<dbReference type="Gene3D" id="3.40.50.2300">
    <property type="match status" value="2"/>
</dbReference>
<dbReference type="RefSeq" id="WP_090792249.1">
    <property type="nucleotide sequence ID" value="NZ_FMYI01000001.1"/>
</dbReference>
<dbReference type="InterPro" id="IPR010982">
    <property type="entry name" value="Lambda_DNA-bd_dom_sf"/>
</dbReference>
<dbReference type="OrthoDB" id="3180992at2"/>
<accession>A0A1G6GND6</accession>
<dbReference type="PROSITE" id="PS50932">
    <property type="entry name" value="HTH_LACI_2"/>
    <property type="match status" value="1"/>
</dbReference>